<dbReference type="GeneID" id="125419244"/>
<reference evidence="5" key="1">
    <citation type="submission" date="2025-08" db="UniProtKB">
        <authorList>
            <consortium name="RefSeq"/>
        </authorList>
    </citation>
    <scope>IDENTIFICATION</scope>
    <source>
        <tissue evidence="5">Seedling</tissue>
    </source>
</reference>
<dbReference type="InterPro" id="IPR001360">
    <property type="entry name" value="Glyco_hydro_1"/>
</dbReference>
<dbReference type="PROSITE" id="PS00653">
    <property type="entry name" value="GLYCOSYL_HYDROL_F1_2"/>
    <property type="match status" value="1"/>
</dbReference>
<accession>A0ABM3I505</accession>
<evidence type="ECO:0000313" key="4">
    <source>
        <dbReference type="Proteomes" id="UP001652623"/>
    </source>
</evidence>
<dbReference type="Gene3D" id="3.20.20.80">
    <property type="entry name" value="Glycosidases"/>
    <property type="match status" value="1"/>
</dbReference>
<evidence type="ECO:0000256" key="2">
    <source>
        <dbReference type="ARBA" id="ARBA00022801"/>
    </source>
</evidence>
<dbReference type="SUPFAM" id="SSF51445">
    <property type="entry name" value="(Trans)glycosidases"/>
    <property type="match status" value="1"/>
</dbReference>
<organism evidence="4 5">
    <name type="scientific">Ziziphus jujuba</name>
    <name type="common">Chinese jujube</name>
    <name type="synonym">Ziziphus sativa</name>
    <dbReference type="NCBI Taxonomy" id="326968"/>
    <lineage>
        <taxon>Eukaryota</taxon>
        <taxon>Viridiplantae</taxon>
        <taxon>Streptophyta</taxon>
        <taxon>Embryophyta</taxon>
        <taxon>Tracheophyta</taxon>
        <taxon>Spermatophyta</taxon>
        <taxon>Magnoliopsida</taxon>
        <taxon>eudicotyledons</taxon>
        <taxon>Gunneridae</taxon>
        <taxon>Pentapetalae</taxon>
        <taxon>rosids</taxon>
        <taxon>fabids</taxon>
        <taxon>Rosales</taxon>
        <taxon>Rhamnaceae</taxon>
        <taxon>Paliureae</taxon>
        <taxon>Ziziphus</taxon>
    </lineage>
</organism>
<dbReference type="PANTHER" id="PTHR10353:SF175">
    <property type="entry name" value="BETA-GLUCOSIDASE 18-LIKE ISOFORM X1"/>
    <property type="match status" value="1"/>
</dbReference>
<evidence type="ECO:0000256" key="1">
    <source>
        <dbReference type="ARBA" id="ARBA00010838"/>
    </source>
</evidence>
<evidence type="ECO:0000313" key="5">
    <source>
        <dbReference type="RefSeq" id="XP_048320740.2"/>
    </source>
</evidence>
<dbReference type="PANTHER" id="PTHR10353">
    <property type="entry name" value="GLYCOSYL HYDROLASE"/>
    <property type="match status" value="1"/>
</dbReference>
<dbReference type="Proteomes" id="UP001652623">
    <property type="component" value="Chromosome 11"/>
</dbReference>
<dbReference type="InterPro" id="IPR033132">
    <property type="entry name" value="GH_1_N_CS"/>
</dbReference>
<evidence type="ECO:0000256" key="3">
    <source>
        <dbReference type="RuleBase" id="RU003690"/>
    </source>
</evidence>
<dbReference type="Pfam" id="PF00232">
    <property type="entry name" value="Glyco_hydro_1"/>
    <property type="match status" value="1"/>
</dbReference>
<keyword evidence="2" id="KW-0378">Hydrolase</keyword>
<proteinExistence type="inferred from homology"/>
<dbReference type="RefSeq" id="XP_048320740.2">
    <property type="nucleotide sequence ID" value="XM_048464783.2"/>
</dbReference>
<name>A0ABM3I505_ZIZJJ</name>
<gene>
    <name evidence="5" type="primary">LOC125419244</name>
</gene>
<dbReference type="InterPro" id="IPR017853">
    <property type="entry name" value="GH"/>
</dbReference>
<protein>
    <submittedName>
        <fullName evidence="5">Beta-glucosidase 18-like</fullName>
    </submittedName>
</protein>
<keyword evidence="4" id="KW-1185">Reference proteome</keyword>
<dbReference type="PRINTS" id="PR00131">
    <property type="entry name" value="GLHYDRLASE1"/>
</dbReference>
<sequence length="569" mass="65287">MWSYSFINDVRLSHKCLQILILTMKVKSSLLCFLLFIVVFFFFLVGSSLAQFSINENEQQIGRSQFPQGFLFGTSTSSYQVEGAYLEDGKGLSNWDVFSHIPGNILHNDNGDVADDHYHRYLEDIEIMHSLGVNAYRFSISWERILPRGRFGNVNPKGIEFYNKIIDNLLLRGIEPFVTIYHHEMPQILEDRYGGWLSHLIQEDFLHYAAVCFKEFGDRVKYWTTLNEANHIADFSYLIGQLPPMHCSPPFGNCSVGNSDVEPLIALHNMLMSHAKAANLYHKHFQAKQGGVVGIVVHAFMYEPFRDDEEVDREAVKRALAFNVAWMLDPLVYGEYPAEMRRYLGLDLPRFSDEEKELIRGSLDFIGLNHYSTLYAKDCIFSSCSAGGDRPIRGFLSTFTERDGIPIGEPTGMKTFFVVPRGMKKIVNYLKERYNNMPIFVTENGYSPKGEENEPVEDMLQDVNRIKFHKAYLAALASAIREGADVRGYFIWSLMDNFEWTHGYSVKFGLYYIDRISNSLQRTPKLSATWFTSFLTNTALFNRTTQVSVPPHNPNVIHNRLKSVKTANM</sequence>
<comment type="similarity">
    <text evidence="1 3">Belongs to the glycosyl hydrolase 1 family.</text>
</comment>